<evidence type="ECO:0000313" key="1">
    <source>
        <dbReference type="EMBL" id="MBO8423977.1"/>
    </source>
</evidence>
<sequence>MNYNSLIGEAEEYSFEIVYTDSSVPAPVYVSCYQKDGKYAYRFSLVEFDYGELAYRQIFTGDKLYEICEAKTDLVWTGQYKINENVSAFDERNFIYKYTTLITAGSYATMLSSGENVVYRDIECNEYKFSYDGKDFTYVFEKESSHLLKFVMEESGNVKTLEYYNYKFENIDTACLYPPTAFGVNGGQINLYYETDELVYEYFID</sequence>
<protein>
    <submittedName>
        <fullName evidence="1">Uncharacterized protein</fullName>
    </submittedName>
</protein>
<organism evidence="1 2">
    <name type="scientific">Candidatus Stercoripulliclostridium pullicola</name>
    <dbReference type="NCBI Taxonomy" id="2840953"/>
    <lineage>
        <taxon>Bacteria</taxon>
        <taxon>Bacillati</taxon>
        <taxon>Bacillota</taxon>
        <taxon>Clostridia</taxon>
        <taxon>Eubacteriales</taxon>
        <taxon>Candidatus Stercoripulliclostridium</taxon>
    </lineage>
</organism>
<proteinExistence type="predicted"/>
<dbReference type="EMBL" id="JADINF010000072">
    <property type="protein sequence ID" value="MBO8423977.1"/>
    <property type="molecule type" value="Genomic_DNA"/>
</dbReference>
<name>A0A940DH14_9FIRM</name>
<reference evidence="1" key="2">
    <citation type="journal article" date="2021" name="PeerJ">
        <title>Extensive microbial diversity within the chicken gut microbiome revealed by metagenomics and culture.</title>
        <authorList>
            <person name="Gilroy R."/>
            <person name="Ravi A."/>
            <person name="Getino M."/>
            <person name="Pursley I."/>
            <person name="Horton D.L."/>
            <person name="Alikhan N.F."/>
            <person name="Baker D."/>
            <person name="Gharbi K."/>
            <person name="Hall N."/>
            <person name="Watson M."/>
            <person name="Adriaenssens E.M."/>
            <person name="Foster-Nyarko E."/>
            <person name="Jarju S."/>
            <person name="Secka A."/>
            <person name="Antonio M."/>
            <person name="Oren A."/>
            <person name="Chaudhuri R.R."/>
            <person name="La Ragione R."/>
            <person name="Hildebrand F."/>
            <person name="Pallen M.J."/>
        </authorList>
    </citation>
    <scope>NUCLEOTIDE SEQUENCE</scope>
    <source>
        <strain evidence="1">517</strain>
    </source>
</reference>
<dbReference type="AlphaFoldDB" id="A0A940DH14"/>
<evidence type="ECO:0000313" key="2">
    <source>
        <dbReference type="Proteomes" id="UP000727857"/>
    </source>
</evidence>
<dbReference type="Proteomes" id="UP000727857">
    <property type="component" value="Unassembled WGS sequence"/>
</dbReference>
<gene>
    <name evidence="1" type="ORF">IAB16_03050</name>
</gene>
<reference evidence="1" key="1">
    <citation type="submission" date="2020-10" db="EMBL/GenBank/DDBJ databases">
        <authorList>
            <person name="Gilroy R."/>
        </authorList>
    </citation>
    <scope>NUCLEOTIDE SEQUENCE</scope>
    <source>
        <strain evidence="1">517</strain>
    </source>
</reference>
<accession>A0A940DH14</accession>
<comment type="caution">
    <text evidence="1">The sequence shown here is derived from an EMBL/GenBank/DDBJ whole genome shotgun (WGS) entry which is preliminary data.</text>
</comment>